<proteinExistence type="inferred from homology"/>
<protein>
    <recommendedName>
        <fullName evidence="6">GDT1 family protein</fullName>
    </recommendedName>
</protein>
<dbReference type="InterPro" id="IPR001727">
    <property type="entry name" value="GDT1-like"/>
</dbReference>
<comment type="caution">
    <text evidence="7">The sequence shown here is derived from an EMBL/GenBank/DDBJ whole genome shotgun (WGS) entry which is preliminary data.</text>
</comment>
<accession>A0AAW1SG76</accession>
<dbReference type="Proteomes" id="UP001438707">
    <property type="component" value="Unassembled WGS sequence"/>
</dbReference>
<name>A0AAW1SG76_9CHLO</name>
<keyword evidence="8" id="KW-1185">Reference proteome</keyword>
<dbReference type="GO" id="GO:0005384">
    <property type="term" value="F:manganese ion transmembrane transporter activity"/>
    <property type="evidence" value="ECO:0007669"/>
    <property type="project" value="TreeGrafter"/>
</dbReference>
<feature type="transmembrane region" description="Helical" evidence="6">
    <location>
        <begin position="86"/>
        <end position="107"/>
    </location>
</feature>
<evidence type="ECO:0000313" key="8">
    <source>
        <dbReference type="Proteomes" id="UP001438707"/>
    </source>
</evidence>
<evidence type="ECO:0000256" key="4">
    <source>
        <dbReference type="ARBA" id="ARBA00022989"/>
    </source>
</evidence>
<dbReference type="PANTHER" id="PTHR12608:SF7">
    <property type="entry name" value="PROTEIN PAM71-HOMOLOG, CHLOROPLASTIC"/>
    <property type="match status" value="1"/>
</dbReference>
<evidence type="ECO:0000256" key="6">
    <source>
        <dbReference type="RuleBase" id="RU365102"/>
    </source>
</evidence>
<feature type="transmembrane region" description="Helical" evidence="6">
    <location>
        <begin position="127"/>
        <end position="150"/>
    </location>
</feature>
<reference evidence="7 8" key="1">
    <citation type="journal article" date="2024" name="Nat. Commun.">
        <title>Phylogenomics reveals the evolutionary origins of lichenization in chlorophyte algae.</title>
        <authorList>
            <person name="Puginier C."/>
            <person name="Libourel C."/>
            <person name="Otte J."/>
            <person name="Skaloud P."/>
            <person name="Haon M."/>
            <person name="Grisel S."/>
            <person name="Petersen M."/>
            <person name="Berrin J.G."/>
            <person name="Delaux P.M."/>
            <person name="Dal Grande F."/>
            <person name="Keller J."/>
        </authorList>
    </citation>
    <scope>NUCLEOTIDE SEQUENCE [LARGE SCALE GENOMIC DNA]</scope>
    <source>
        <strain evidence="7 8">SAG 2145</strain>
    </source>
</reference>
<dbReference type="GO" id="GO:0015085">
    <property type="term" value="F:calcium ion transmembrane transporter activity"/>
    <property type="evidence" value="ECO:0007669"/>
    <property type="project" value="TreeGrafter"/>
</dbReference>
<keyword evidence="4 6" id="KW-1133">Transmembrane helix</keyword>
<comment type="subcellular location">
    <subcellularLocation>
        <location evidence="1 6">Membrane</location>
        <topology evidence="1 6">Multi-pass membrane protein</topology>
    </subcellularLocation>
</comment>
<dbReference type="Pfam" id="PF01169">
    <property type="entry name" value="GDT1"/>
    <property type="match status" value="2"/>
</dbReference>
<dbReference type="GO" id="GO:0032472">
    <property type="term" value="P:Golgi calcium ion transport"/>
    <property type="evidence" value="ECO:0007669"/>
    <property type="project" value="TreeGrafter"/>
</dbReference>
<dbReference type="GO" id="GO:0009507">
    <property type="term" value="C:chloroplast"/>
    <property type="evidence" value="ECO:0007669"/>
    <property type="project" value="TreeGrafter"/>
</dbReference>
<dbReference type="GO" id="GO:0005794">
    <property type="term" value="C:Golgi apparatus"/>
    <property type="evidence" value="ECO:0007669"/>
    <property type="project" value="TreeGrafter"/>
</dbReference>
<dbReference type="PANTHER" id="PTHR12608">
    <property type="entry name" value="TRANSMEMBRANE PROTEIN HTP-1 RELATED"/>
    <property type="match status" value="1"/>
</dbReference>
<keyword evidence="5 6" id="KW-0472">Membrane</keyword>
<evidence type="ECO:0000313" key="7">
    <source>
        <dbReference type="EMBL" id="KAK9844837.1"/>
    </source>
</evidence>
<sequence>MQSLPGAQQRWERVKSGGPRALRHSRACCLRSRQRSQIHQATCASAEPVFAGLPSLRRVQRASPCRAAEFENTGVRPPADSSSNKGLWLGGIAALALAAAAATVFATGNWPALQERAAESALGRSGFLAAFALIFASEIGDRTFFIAGLLAAKVGKWVAFTGTCLALGLMTVISVGIGYAFKCVPDALKSSAPIGEYAGVALMIFFGARLLRDAWQMPNEEGDDGGNDEMESAQTSLKEYETKGRMQGQSLWQRLFEVASLIFAAEWGDRSMFATIALGASQNPFGVAVGAFLGHAIATVIAVLGGSIAARYISEKTISYIGGTLFIIFAAATAWQLGLGFA</sequence>
<feature type="transmembrane region" description="Helical" evidence="6">
    <location>
        <begin position="251"/>
        <end position="268"/>
    </location>
</feature>
<feature type="transmembrane region" description="Helical" evidence="6">
    <location>
        <begin position="157"/>
        <end position="181"/>
    </location>
</feature>
<feature type="transmembrane region" description="Helical" evidence="6">
    <location>
        <begin position="193"/>
        <end position="211"/>
    </location>
</feature>
<evidence type="ECO:0000256" key="5">
    <source>
        <dbReference type="ARBA" id="ARBA00023136"/>
    </source>
</evidence>
<dbReference type="AlphaFoldDB" id="A0AAW1SG76"/>
<gene>
    <name evidence="7" type="ORF">WJX74_007461</name>
</gene>
<feature type="transmembrane region" description="Helical" evidence="6">
    <location>
        <begin position="288"/>
        <end position="310"/>
    </location>
</feature>
<evidence type="ECO:0000256" key="1">
    <source>
        <dbReference type="ARBA" id="ARBA00004141"/>
    </source>
</evidence>
<dbReference type="GO" id="GO:0032468">
    <property type="term" value="P:Golgi calcium ion homeostasis"/>
    <property type="evidence" value="ECO:0007669"/>
    <property type="project" value="TreeGrafter"/>
</dbReference>
<feature type="transmembrane region" description="Helical" evidence="6">
    <location>
        <begin position="317"/>
        <end position="337"/>
    </location>
</feature>
<organism evidence="7 8">
    <name type="scientific">Apatococcus lobatus</name>
    <dbReference type="NCBI Taxonomy" id="904363"/>
    <lineage>
        <taxon>Eukaryota</taxon>
        <taxon>Viridiplantae</taxon>
        <taxon>Chlorophyta</taxon>
        <taxon>core chlorophytes</taxon>
        <taxon>Trebouxiophyceae</taxon>
        <taxon>Chlorellales</taxon>
        <taxon>Chlorellaceae</taxon>
        <taxon>Apatococcus</taxon>
    </lineage>
</organism>
<dbReference type="GO" id="GO:0016020">
    <property type="term" value="C:membrane"/>
    <property type="evidence" value="ECO:0007669"/>
    <property type="project" value="UniProtKB-SubCell"/>
</dbReference>
<evidence type="ECO:0000256" key="3">
    <source>
        <dbReference type="ARBA" id="ARBA00022692"/>
    </source>
</evidence>
<comment type="similarity">
    <text evidence="2 6">Belongs to the GDT1 family.</text>
</comment>
<evidence type="ECO:0000256" key="2">
    <source>
        <dbReference type="ARBA" id="ARBA00009190"/>
    </source>
</evidence>
<keyword evidence="3 6" id="KW-0812">Transmembrane</keyword>
<dbReference type="EMBL" id="JALJOS010000001">
    <property type="protein sequence ID" value="KAK9844837.1"/>
    <property type="molecule type" value="Genomic_DNA"/>
</dbReference>